<dbReference type="AlphaFoldDB" id="A0A2A6E8S6"/>
<dbReference type="Pfam" id="PF16116">
    <property type="entry name" value="DUF4832"/>
    <property type="match status" value="1"/>
</dbReference>
<evidence type="ECO:0000256" key="1">
    <source>
        <dbReference type="SAM" id="SignalP"/>
    </source>
</evidence>
<comment type="caution">
    <text evidence="4">The sequence shown here is derived from an EMBL/GenBank/DDBJ whole genome shotgun (WGS) entry which is preliminary data.</text>
</comment>
<evidence type="ECO:0008006" key="6">
    <source>
        <dbReference type="Google" id="ProtNLM"/>
    </source>
</evidence>
<proteinExistence type="predicted"/>
<dbReference type="InterPro" id="IPR032267">
    <property type="entry name" value="DUF4832"/>
</dbReference>
<sequence>MINNLSMRAILSLSALLWAAACSSDSPSPVPDVPMQTVKYVASDDLFPNPERGFYRYSISEDALTERKVRECRNENITLIYRFYYLKEFRNAPLSGEQLSQIDNDMETLRKSGGKAIVRFAYSNSGTEPDAPLEIILRHLEQLRPVLERNKDVIAVLQAGFIGAWGEWHSSTNGLNTDKARKELLDKLLDVLPVDRFVQVRKPDYKRKYVGTQDALPSGDAFGKSARARIGMHNDCFLASKNDVGTYTDIANEKQYLHDEGLYVPIGGETCKPRDVDPADCAKALAEMRNLRWSYLNRSYYKGVLDRWIEQGCMDDIVRNMGYRLVLQEGRFSDKHAPGTDVTLSVKLRNVGYAPMFNPRKVELILRSADGKTVYTASLPDDPRRWQPEQELQLDAKVTLPKDITVGNYRLFLFLPDPEPALHDRPEFSVRLANRHCWEEATGYNDLGVIIRVEAVTGLHPGNSATQFMRKN</sequence>
<feature type="chain" id="PRO_5012788994" description="DUF4832 domain-containing protein" evidence="1">
    <location>
        <begin position="20"/>
        <end position="472"/>
    </location>
</feature>
<evidence type="ECO:0000313" key="4">
    <source>
        <dbReference type="EMBL" id="PDP44135.1"/>
    </source>
</evidence>
<protein>
    <recommendedName>
        <fullName evidence="6">DUF4832 domain-containing protein</fullName>
    </recommendedName>
</protein>
<dbReference type="Proteomes" id="UP000219259">
    <property type="component" value="Unassembled WGS sequence"/>
</dbReference>
<dbReference type="Pfam" id="PF16173">
    <property type="entry name" value="DUF4874"/>
    <property type="match status" value="1"/>
</dbReference>
<keyword evidence="1" id="KW-0732">Signal</keyword>
<organism evidence="4 5">
    <name type="scientific">Tannerella forsythia</name>
    <name type="common">Bacteroides forsythus</name>
    <dbReference type="NCBI Taxonomy" id="28112"/>
    <lineage>
        <taxon>Bacteria</taxon>
        <taxon>Pseudomonadati</taxon>
        <taxon>Bacteroidota</taxon>
        <taxon>Bacteroidia</taxon>
        <taxon>Bacteroidales</taxon>
        <taxon>Tannerellaceae</taxon>
        <taxon>Tannerella</taxon>
    </lineage>
</organism>
<accession>A0A2A6E8S6</accession>
<feature type="domain" description="DUF4874" evidence="3">
    <location>
        <begin position="49"/>
        <end position="205"/>
    </location>
</feature>
<evidence type="ECO:0000259" key="2">
    <source>
        <dbReference type="Pfam" id="PF16116"/>
    </source>
</evidence>
<gene>
    <name evidence="4" type="ORF">CLI86_05190</name>
</gene>
<feature type="domain" description="DUF4832" evidence="2">
    <location>
        <begin position="229"/>
        <end position="434"/>
    </location>
</feature>
<reference evidence="4 5" key="1">
    <citation type="submission" date="2017-09" db="EMBL/GenBank/DDBJ databases">
        <title>Phase variable restriction modification systems are present in the genome sequences of periodontal pathogens Prevotella intermedia, Tannerella forsythia and Porphyromonas gingivalis.</title>
        <authorList>
            <person name="Haigh R.D."/>
            <person name="Crawford L."/>
            <person name="Ralph J."/>
            <person name="Wanford J."/>
            <person name="Vartoukian S.R."/>
            <person name="Hijazib K."/>
            <person name="Wade W."/>
            <person name="Oggioni M.R."/>
        </authorList>
    </citation>
    <scope>NUCLEOTIDE SEQUENCE [LARGE SCALE GENOMIC DNA]</scope>
    <source>
        <strain evidence="4 5">WW11663</strain>
    </source>
</reference>
<name>A0A2A6E8S6_TANFO</name>
<evidence type="ECO:0000259" key="3">
    <source>
        <dbReference type="Pfam" id="PF16173"/>
    </source>
</evidence>
<evidence type="ECO:0000313" key="5">
    <source>
        <dbReference type="Proteomes" id="UP000219259"/>
    </source>
</evidence>
<dbReference type="EMBL" id="NSLJ01000010">
    <property type="protein sequence ID" value="PDP44135.1"/>
    <property type="molecule type" value="Genomic_DNA"/>
</dbReference>
<feature type="signal peptide" evidence="1">
    <location>
        <begin position="1"/>
        <end position="19"/>
    </location>
</feature>
<dbReference type="InterPro" id="IPR032379">
    <property type="entry name" value="DUF4874"/>
</dbReference>